<dbReference type="Gene3D" id="3.40.50.300">
    <property type="entry name" value="P-loop containing nucleotide triphosphate hydrolases"/>
    <property type="match status" value="1"/>
</dbReference>
<feature type="domain" description="Endonuclease GajA/Old nuclease/RecF-like AAA" evidence="1">
    <location>
        <begin position="1"/>
        <end position="183"/>
    </location>
</feature>
<dbReference type="InterPro" id="IPR041685">
    <property type="entry name" value="AAA_GajA/Old/RecF-like"/>
</dbReference>
<evidence type="ECO:0000259" key="1">
    <source>
        <dbReference type="Pfam" id="PF13175"/>
    </source>
</evidence>
<dbReference type="EMBL" id="BARU01008687">
    <property type="protein sequence ID" value="GAH44150.1"/>
    <property type="molecule type" value="Genomic_DNA"/>
</dbReference>
<proteinExistence type="predicted"/>
<dbReference type="SUPFAM" id="SSF52540">
    <property type="entry name" value="P-loop containing nucleoside triphosphate hydrolases"/>
    <property type="match status" value="2"/>
</dbReference>
<name>X1GH55_9ZZZZ</name>
<dbReference type="PANTHER" id="PTHR43581">
    <property type="entry name" value="ATP/GTP PHOSPHATASE"/>
    <property type="match status" value="1"/>
</dbReference>
<feature type="non-terminal residue" evidence="2">
    <location>
        <position position="226"/>
    </location>
</feature>
<accession>X1GH55</accession>
<sequence length="226" mass="26116">MLKNIEIKYFKGLKSVELRDCGKVNAIIGKNNSGKSSLLHAIDFAGLALDVRTWNQFQPKIKIKDLFSRVGNFQINLTYEDKREIKIKSSDLYAPEFYPTPDDAQRFKSILIFPDPGMGTIVRQHRKPLFVVNQIEERNFSAINSLDILYAIKFYATRNLRNLTRESYNSIIQEILNYFPEVKQVSSNRTEDDIATLTYKERSKILDILYAGTGLKHFIDVLLKTI</sequence>
<organism evidence="2">
    <name type="scientific">marine sediment metagenome</name>
    <dbReference type="NCBI Taxonomy" id="412755"/>
    <lineage>
        <taxon>unclassified sequences</taxon>
        <taxon>metagenomes</taxon>
        <taxon>ecological metagenomes</taxon>
    </lineage>
</organism>
<dbReference type="Pfam" id="PF13175">
    <property type="entry name" value="AAA_15"/>
    <property type="match status" value="1"/>
</dbReference>
<reference evidence="2" key="1">
    <citation type="journal article" date="2014" name="Front. Microbiol.">
        <title>High frequency of phylogenetically diverse reductive dehalogenase-homologous genes in deep subseafloor sedimentary metagenomes.</title>
        <authorList>
            <person name="Kawai M."/>
            <person name="Futagami T."/>
            <person name="Toyoda A."/>
            <person name="Takaki Y."/>
            <person name="Nishi S."/>
            <person name="Hori S."/>
            <person name="Arai W."/>
            <person name="Tsubouchi T."/>
            <person name="Morono Y."/>
            <person name="Uchiyama I."/>
            <person name="Ito T."/>
            <person name="Fujiyama A."/>
            <person name="Inagaki F."/>
            <person name="Takami H."/>
        </authorList>
    </citation>
    <scope>NUCLEOTIDE SEQUENCE</scope>
    <source>
        <strain evidence="2">Expedition CK06-06</strain>
    </source>
</reference>
<evidence type="ECO:0000313" key="2">
    <source>
        <dbReference type="EMBL" id="GAH44150.1"/>
    </source>
</evidence>
<dbReference type="PANTHER" id="PTHR43581:SF4">
    <property type="entry name" value="ATP_GTP PHOSPHATASE"/>
    <property type="match status" value="1"/>
</dbReference>
<dbReference type="AlphaFoldDB" id="X1GH55"/>
<dbReference type="InterPro" id="IPR051396">
    <property type="entry name" value="Bact_Antivir_Def_Nuclease"/>
</dbReference>
<protein>
    <recommendedName>
        <fullName evidence="1">Endonuclease GajA/Old nuclease/RecF-like AAA domain-containing protein</fullName>
    </recommendedName>
</protein>
<comment type="caution">
    <text evidence="2">The sequence shown here is derived from an EMBL/GenBank/DDBJ whole genome shotgun (WGS) entry which is preliminary data.</text>
</comment>
<gene>
    <name evidence="2" type="ORF">S03H2_16924</name>
</gene>
<dbReference type="InterPro" id="IPR027417">
    <property type="entry name" value="P-loop_NTPase"/>
</dbReference>